<accession>E9GB57</accession>
<sequence>MDLMSSMRSSNQPLLCYFSTALAVFPPIPEYSEEIAHTEDNGEASSTTESAVKVSGEEPKESDDFITKSLQFVLMLPHSEPVDVSETRQSRSPLISVYLKKTKPNLILSTSNSTANKSEEILIAPISEEKPEIPRASGIRDEISRPNYAYIMRPQYYGSMLPEMEQNLAKEEEDNRFFNLAALLSPPRKPYVPGNMRPYSRPQQNYANYMGPRPYGYPPGYGMQAGYAPQRFTGYVPQRFTGYAPQTGYGVLPDDGYRGNGPDMSEENPDEEEDNKFFNLSELLSPPRKPYVPGTIRPYSSPRPNYANFLGPNFGRPSYGQMPDPYSSGYSGNFNGYTDIYNQK</sequence>
<dbReference type="AlphaFoldDB" id="E9GB57"/>
<proteinExistence type="predicted"/>
<dbReference type="KEGG" id="dpx:DAPPUDRAFT_240214"/>
<dbReference type="Proteomes" id="UP000000305">
    <property type="component" value="Unassembled WGS sequence"/>
</dbReference>
<reference evidence="2 3" key="1">
    <citation type="journal article" date="2011" name="Science">
        <title>The ecoresponsive genome of Daphnia pulex.</title>
        <authorList>
            <person name="Colbourne J.K."/>
            <person name="Pfrender M.E."/>
            <person name="Gilbert D."/>
            <person name="Thomas W.K."/>
            <person name="Tucker A."/>
            <person name="Oakley T.H."/>
            <person name="Tokishita S."/>
            <person name="Aerts A."/>
            <person name="Arnold G.J."/>
            <person name="Basu M.K."/>
            <person name="Bauer D.J."/>
            <person name="Caceres C.E."/>
            <person name="Carmel L."/>
            <person name="Casola C."/>
            <person name="Choi J.H."/>
            <person name="Detter J.C."/>
            <person name="Dong Q."/>
            <person name="Dusheyko S."/>
            <person name="Eads B.D."/>
            <person name="Frohlich T."/>
            <person name="Geiler-Samerotte K.A."/>
            <person name="Gerlach D."/>
            <person name="Hatcher P."/>
            <person name="Jogdeo S."/>
            <person name="Krijgsveld J."/>
            <person name="Kriventseva E.V."/>
            <person name="Kultz D."/>
            <person name="Laforsch C."/>
            <person name="Lindquist E."/>
            <person name="Lopez J."/>
            <person name="Manak J.R."/>
            <person name="Muller J."/>
            <person name="Pangilinan J."/>
            <person name="Patwardhan R.P."/>
            <person name="Pitluck S."/>
            <person name="Pritham E.J."/>
            <person name="Rechtsteiner A."/>
            <person name="Rho M."/>
            <person name="Rogozin I.B."/>
            <person name="Sakarya O."/>
            <person name="Salamov A."/>
            <person name="Schaack S."/>
            <person name="Shapiro H."/>
            <person name="Shiga Y."/>
            <person name="Skalitzky C."/>
            <person name="Smith Z."/>
            <person name="Souvorov A."/>
            <person name="Sung W."/>
            <person name="Tang Z."/>
            <person name="Tsuchiya D."/>
            <person name="Tu H."/>
            <person name="Vos H."/>
            <person name="Wang M."/>
            <person name="Wolf Y.I."/>
            <person name="Yamagata H."/>
            <person name="Yamada T."/>
            <person name="Ye Y."/>
            <person name="Shaw J.R."/>
            <person name="Andrews J."/>
            <person name="Crease T.J."/>
            <person name="Tang H."/>
            <person name="Lucas S.M."/>
            <person name="Robertson H.M."/>
            <person name="Bork P."/>
            <person name="Koonin E.V."/>
            <person name="Zdobnov E.M."/>
            <person name="Grigoriev I.V."/>
            <person name="Lynch M."/>
            <person name="Boore J.L."/>
        </authorList>
    </citation>
    <scope>NUCLEOTIDE SEQUENCE [LARGE SCALE GENOMIC DNA]</scope>
</reference>
<evidence type="ECO:0000256" key="1">
    <source>
        <dbReference type="SAM" id="MobiDB-lite"/>
    </source>
</evidence>
<keyword evidence="3" id="KW-1185">Reference proteome</keyword>
<organism evidence="2 3">
    <name type="scientific">Daphnia pulex</name>
    <name type="common">Water flea</name>
    <dbReference type="NCBI Taxonomy" id="6669"/>
    <lineage>
        <taxon>Eukaryota</taxon>
        <taxon>Metazoa</taxon>
        <taxon>Ecdysozoa</taxon>
        <taxon>Arthropoda</taxon>
        <taxon>Crustacea</taxon>
        <taxon>Branchiopoda</taxon>
        <taxon>Diplostraca</taxon>
        <taxon>Cladocera</taxon>
        <taxon>Anomopoda</taxon>
        <taxon>Daphniidae</taxon>
        <taxon>Daphnia</taxon>
    </lineage>
</organism>
<dbReference type="OrthoDB" id="6351906at2759"/>
<name>E9GB57_DAPPU</name>
<protein>
    <submittedName>
        <fullName evidence="2">Uncharacterized protein</fullName>
    </submittedName>
</protein>
<dbReference type="InParanoid" id="E9GB57"/>
<gene>
    <name evidence="2" type="ORF">DAPPUDRAFT_240214</name>
</gene>
<dbReference type="HOGENOM" id="CLU_807146_0_0_1"/>
<dbReference type="EMBL" id="GL732537">
    <property type="protein sequence ID" value="EFX83425.1"/>
    <property type="molecule type" value="Genomic_DNA"/>
</dbReference>
<feature type="region of interest" description="Disordered" evidence="1">
    <location>
        <begin position="37"/>
        <end position="61"/>
    </location>
</feature>
<evidence type="ECO:0000313" key="2">
    <source>
        <dbReference type="EMBL" id="EFX83425.1"/>
    </source>
</evidence>
<evidence type="ECO:0000313" key="3">
    <source>
        <dbReference type="Proteomes" id="UP000000305"/>
    </source>
</evidence>